<dbReference type="PANTHER" id="PTHR10357">
    <property type="entry name" value="ALPHA-AMYLASE FAMILY MEMBER"/>
    <property type="match status" value="1"/>
</dbReference>
<dbReference type="RefSeq" id="WP_203940030.1">
    <property type="nucleotide sequence ID" value="NZ_BAAAGJ010000005.1"/>
</dbReference>
<dbReference type="PANTHER" id="PTHR10357:SF213">
    <property type="entry name" value="ALPHA AMYLASE CATALYTIC REGION"/>
    <property type="match status" value="1"/>
</dbReference>
<comment type="caution">
    <text evidence="2">The sequence shown here is derived from an EMBL/GenBank/DDBJ whole genome shotgun (WGS) entry which is preliminary data.</text>
</comment>
<keyword evidence="3" id="KW-1185">Reference proteome</keyword>
<dbReference type="InterPro" id="IPR045857">
    <property type="entry name" value="O16G_dom_2"/>
</dbReference>
<dbReference type="CDD" id="cd11324">
    <property type="entry name" value="AmyAc_Amylosucrase"/>
    <property type="match status" value="1"/>
</dbReference>
<dbReference type="GO" id="GO:0005975">
    <property type="term" value="P:carbohydrate metabolic process"/>
    <property type="evidence" value="ECO:0007669"/>
    <property type="project" value="InterPro"/>
</dbReference>
<dbReference type="InterPro" id="IPR044077">
    <property type="entry name" value="Amylosucrase"/>
</dbReference>
<dbReference type="AlphaFoldDB" id="A0A8J3YBB3"/>
<dbReference type="GO" id="GO:0047669">
    <property type="term" value="F:amylosucrase activity"/>
    <property type="evidence" value="ECO:0007669"/>
    <property type="project" value="InterPro"/>
</dbReference>
<evidence type="ECO:0000259" key="1">
    <source>
        <dbReference type="SMART" id="SM00642"/>
    </source>
</evidence>
<dbReference type="Gene3D" id="2.60.40.1180">
    <property type="entry name" value="Golgi alpha-mannosidase II"/>
    <property type="match status" value="1"/>
</dbReference>
<organism evidence="2 3">
    <name type="scientific">Spirilliplanes yamanashiensis</name>
    <dbReference type="NCBI Taxonomy" id="42233"/>
    <lineage>
        <taxon>Bacteria</taxon>
        <taxon>Bacillati</taxon>
        <taxon>Actinomycetota</taxon>
        <taxon>Actinomycetes</taxon>
        <taxon>Micromonosporales</taxon>
        <taxon>Micromonosporaceae</taxon>
        <taxon>Spirilliplanes</taxon>
    </lineage>
</organism>
<reference evidence="2" key="1">
    <citation type="submission" date="2021-01" db="EMBL/GenBank/DDBJ databases">
        <title>Whole genome shotgun sequence of Spirilliplanes yamanashiensis NBRC 15828.</title>
        <authorList>
            <person name="Komaki H."/>
            <person name="Tamura T."/>
        </authorList>
    </citation>
    <scope>NUCLEOTIDE SEQUENCE</scope>
    <source>
        <strain evidence="2">NBRC 15828</strain>
    </source>
</reference>
<dbReference type="Gene3D" id="3.20.20.80">
    <property type="entry name" value="Glycosidases"/>
    <property type="match status" value="1"/>
</dbReference>
<gene>
    <name evidence="2" type="ORF">Sya03_41720</name>
</gene>
<accession>A0A8J3YBB3</accession>
<dbReference type="EMBL" id="BOOY01000029">
    <property type="protein sequence ID" value="GIJ04820.1"/>
    <property type="molecule type" value="Genomic_DNA"/>
</dbReference>
<dbReference type="InterPro" id="IPR006047">
    <property type="entry name" value="GH13_cat_dom"/>
</dbReference>
<evidence type="ECO:0000313" key="3">
    <source>
        <dbReference type="Proteomes" id="UP000652013"/>
    </source>
</evidence>
<name>A0A8J3YBB3_9ACTN</name>
<dbReference type="Gene3D" id="1.10.1740.10">
    <property type="match status" value="1"/>
</dbReference>
<dbReference type="InterPro" id="IPR013780">
    <property type="entry name" value="Glyco_hydro_b"/>
</dbReference>
<dbReference type="Gene3D" id="3.90.400.10">
    <property type="entry name" value="Oligo-1,6-glucosidase, Domain 2"/>
    <property type="match status" value="1"/>
</dbReference>
<dbReference type="Pfam" id="PF00128">
    <property type="entry name" value="Alpha-amylase"/>
    <property type="match status" value="1"/>
</dbReference>
<dbReference type="SUPFAM" id="SSF51011">
    <property type="entry name" value="Glycosyl hydrolase domain"/>
    <property type="match status" value="1"/>
</dbReference>
<proteinExistence type="predicted"/>
<dbReference type="Proteomes" id="UP000652013">
    <property type="component" value="Unassembled WGS sequence"/>
</dbReference>
<feature type="domain" description="Glycosyl hydrolase family 13 catalytic" evidence="1">
    <location>
        <begin position="95"/>
        <end position="548"/>
    </location>
</feature>
<evidence type="ECO:0000313" key="2">
    <source>
        <dbReference type="EMBL" id="GIJ04820.1"/>
    </source>
</evidence>
<sequence length="637" mass="71148">MLDALGARLAAEAESALGRAEGRAFLDRLAVRAVDIEPPLRELYGAGHDVGALLERLVRLALKAARQRPDPLRELDRRREIDPHWFQHPSMVGYVAYVDRFCGTLRELPARLDYLGELGVRYLHLMPLLRARPGENDGGYAVQDYRAVEPHLGTMADLEDVAGELHARDMSLCVDLVLNHTAMEHPWARRWLAGDPAYADFYTAHPDREVPDAYERTIMEVFPDRAPGAFTWYDEANGGAGGWVLTTFWSYQWDLNWTNPNVFAAMADTVLWLANRGVDVFRMDAVPFMWKRLGTDCMNQPEVHLLVQALKALTAVAAPGVLFKAEAIVAPDELVGYLGAHERYRPECELAYHNQLMVMLWSGLATRDARLMTRSLQRLRPIPPTTAWCTYLRGHDDIGWAVSDVDAAAVGWDGFTHRRFLNDFYSGRFPGSFADGALFQENEVTGDARISGSAASLAGIAADPATAVRRLVLLYAVVYAYGGIPLLYMGDELGMANDLSYRDDPRRADDNRWMHRPVMDWAAAERRHDPDTVEGRLFGWFARLARARRALPALASGGASAALDTDNPHVFAFWRRHPRSGDFLCLANLSEQDQSVGLAPFARFGWLETALSSDGPLRVEHGRAHLPGLGFAWLAEE</sequence>
<dbReference type="SUPFAM" id="SSF51445">
    <property type="entry name" value="(Trans)glycosidases"/>
    <property type="match status" value="1"/>
</dbReference>
<dbReference type="InterPro" id="IPR017853">
    <property type="entry name" value="GH"/>
</dbReference>
<protein>
    <submittedName>
        <fullName evidence="2">Alpha-amlyase</fullName>
    </submittedName>
</protein>
<dbReference type="SMART" id="SM00642">
    <property type="entry name" value="Aamy"/>
    <property type="match status" value="1"/>
</dbReference>